<evidence type="ECO:0000313" key="7">
    <source>
        <dbReference type="Proteomes" id="UP000799324"/>
    </source>
</evidence>
<evidence type="ECO:0000256" key="4">
    <source>
        <dbReference type="ARBA" id="ARBA00023157"/>
    </source>
</evidence>
<accession>A0A6A6SJR1</accession>
<keyword evidence="3" id="KW-0843">Virulence</keyword>
<evidence type="ECO:0000256" key="3">
    <source>
        <dbReference type="ARBA" id="ARBA00023026"/>
    </source>
</evidence>
<evidence type="ECO:0000256" key="5">
    <source>
        <dbReference type="SAM" id="SignalP"/>
    </source>
</evidence>
<dbReference type="Gene3D" id="3.90.210.10">
    <property type="entry name" value="Heat-Labile Enterotoxin, subunit A"/>
    <property type="match status" value="1"/>
</dbReference>
<keyword evidence="7" id="KW-1185">Reference proteome</keyword>
<sequence length="167" mass="18485">MYSAFFFIFFNLLAPLISGVAALGTLYRCDQRDPATVKAAGGFKSWGADTPSVERLYKHVEGTDTATDPFISTSTDIECGQHGKYRYTIDSSNITQKIWDVNAELTKAGGEDGFAFEMEQAVEFEIPWVAVISVEMKRGGFGWFEPMSMPAKQAPFAHDAHARLARI</sequence>
<keyword evidence="4" id="KW-1015">Disulfide bond</keyword>
<dbReference type="InterPro" id="IPR001144">
    <property type="entry name" value="Enterotoxin_A"/>
</dbReference>
<dbReference type="Pfam" id="PF01375">
    <property type="entry name" value="Enterotoxin_a"/>
    <property type="match status" value="1"/>
</dbReference>
<dbReference type="OrthoDB" id="3767032at2759"/>
<evidence type="ECO:0000313" key="6">
    <source>
        <dbReference type="EMBL" id="KAF2647227.1"/>
    </source>
</evidence>
<feature type="signal peptide" evidence="5">
    <location>
        <begin position="1"/>
        <end position="22"/>
    </location>
</feature>
<dbReference type="EMBL" id="MU004655">
    <property type="protein sequence ID" value="KAF2647227.1"/>
    <property type="molecule type" value="Genomic_DNA"/>
</dbReference>
<keyword evidence="2 5" id="KW-0732">Signal</keyword>
<evidence type="ECO:0000256" key="1">
    <source>
        <dbReference type="ARBA" id="ARBA00022656"/>
    </source>
</evidence>
<dbReference type="GO" id="GO:0090729">
    <property type="term" value="F:toxin activity"/>
    <property type="evidence" value="ECO:0007669"/>
    <property type="project" value="UniProtKB-KW"/>
</dbReference>
<proteinExistence type="predicted"/>
<keyword evidence="1" id="KW-0800">Toxin</keyword>
<name>A0A6A6SJR1_9PLEO</name>
<gene>
    <name evidence="6" type="ORF">K491DRAFT_723621</name>
</gene>
<feature type="chain" id="PRO_5025366932" evidence="5">
    <location>
        <begin position="23"/>
        <end position="167"/>
    </location>
</feature>
<protein>
    <submittedName>
        <fullName evidence="6">ADP-ribosylation</fullName>
    </submittedName>
</protein>
<dbReference type="SUPFAM" id="SSF56399">
    <property type="entry name" value="ADP-ribosylation"/>
    <property type="match status" value="1"/>
</dbReference>
<organism evidence="6 7">
    <name type="scientific">Lophiostoma macrostomum CBS 122681</name>
    <dbReference type="NCBI Taxonomy" id="1314788"/>
    <lineage>
        <taxon>Eukaryota</taxon>
        <taxon>Fungi</taxon>
        <taxon>Dikarya</taxon>
        <taxon>Ascomycota</taxon>
        <taxon>Pezizomycotina</taxon>
        <taxon>Dothideomycetes</taxon>
        <taxon>Pleosporomycetidae</taxon>
        <taxon>Pleosporales</taxon>
        <taxon>Lophiostomataceae</taxon>
        <taxon>Lophiostoma</taxon>
    </lineage>
</organism>
<evidence type="ECO:0000256" key="2">
    <source>
        <dbReference type="ARBA" id="ARBA00022729"/>
    </source>
</evidence>
<dbReference type="AlphaFoldDB" id="A0A6A6SJR1"/>
<reference evidence="6" key="1">
    <citation type="journal article" date="2020" name="Stud. Mycol.">
        <title>101 Dothideomycetes genomes: a test case for predicting lifestyles and emergence of pathogens.</title>
        <authorList>
            <person name="Haridas S."/>
            <person name="Albert R."/>
            <person name="Binder M."/>
            <person name="Bloem J."/>
            <person name="Labutti K."/>
            <person name="Salamov A."/>
            <person name="Andreopoulos B."/>
            <person name="Baker S."/>
            <person name="Barry K."/>
            <person name="Bills G."/>
            <person name="Bluhm B."/>
            <person name="Cannon C."/>
            <person name="Castanera R."/>
            <person name="Culley D."/>
            <person name="Daum C."/>
            <person name="Ezra D."/>
            <person name="Gonzalez J."/>
            <person name="Henrissat B."/>
            <person name="Kuo A."/>
            <person name="Liang C."/>
            <person name="Lipzen A."/>
            <person name="Lutzoni F."/>
            <person name="Magnuson J."/>
            <person name="Mondo S."/>
            <person name="Nolan M."/>
            <person name="Ohm R."/>
            <person name="Pangilinan J."/>
            <person name="Park H.-J."/>
            <person name="Ramirez L."/>
            <person name="Alfaro M."/>
            <person name="Sun H."/>
            <person name="Tritt A."/>
            <person name="Yoshinaga Y."/>
            <person name="Zwiers L.-H."/>
            <person name="Turgeon B."/>
            <person name="Goodwin S."/>
            <person name="Spatafora J."/>
            <person name="Crous P."/>
            <person name="Grigoriev I."/>
        </authorList>
    </citation>
    <scope>NUCLEOTIDE SEQUENCE</scope>
    <source>
        <strain evidence="6">CBS 122681</strain>
    </source>
</reference>
<dbReference type="Proteomes" id="UP000799324">
    <property type="component" value="Unassembled WGS sequence"/>
</dbReference>